<dbReference type="AlphaFoldDB" id="A0A4Y2V5F0"/>
<feature type="region of interest" description="Disordered" evidence="1">
    <location>
        <begin position="33"/>
        <end position="53"/>
    </location>
</feature>
<comment type="caution">
    <text evidence="2">The sequence shown here is derived from an EMBL/GenBank/DDBJ whole genome shotgun (WGS) entry which is preliminary data.</text>
</comment>
<organism evidence="2 3">
    <name type="scientific">Araneus ventricosus</name>
    <name type="common">Orbweaver spider</name>
    <name type="synonym">Epeira ventricosa</name>
    <dbReference type="NCBI Taxonomy" id="182803"/>
    <lineage>
        <taxon>Eukaryota</taxon>
        <taxon>Metazoa</taxon>
        <taxon>Ecdysozoa</taxon>
        <taxon>Arthropoda</taxon>
        <taxon>Chelicerata</taxon>
        <taxon>Arachnida</taxon>
        <taxon>Araneae</taxon>
        <taxon>Araneomorphae</taxon>
        <taxon>Entelegynae</taxon>
        <taxon>Araneoidea</taxon>
        <taxon>Araneidae</taxon>
        <taxon>Araneus</taxon>
    </lineage>
</organism>
<evidence type="ECO:0000313" key="3">
    <source>
        <dbReference type="Proteomes" id="UP000499080"/>
    </source>
</evidence>
<dbReference type="EMBL" id="BGPR01043211">
    <property type="protein sequence ID" value="GBO19778.1"/>
    <property type="molecule type" value="Genomic_DNA"/>
</dbReference>
<feature type="compositionally biased region" description="Basic and acidic residues" evidence="1">
    <location>
        <begin position="43"/>
        <end position="53"/>
    </location>
</feature>
<accession>A0A4Y2V5F0</accession>
<name>A0A4Y2V5F0_ARAVE</name>
<protein>
    <submittedName>
        <fullName evidence="2">Uncharacterized protein</fullName>
    </submittedName>
</protein>
<reference evidence="2 3" key="1">
    <citation type="journal article" date="2019" name="Sci. Rep.">
        <title>Orb-weaving spider Araneus ventricosus genome elucidates the spidroin gene catalogue.</title>
        <authorList>
            <person name="Kono N."/>
            <person name="Nakamura H."/>
            <person name="Ohtoshi R."/>
            <person name="Moran D.A.P."/>
            <person name="Shinohara A."/>
            <person name="Yoshida Y."/>
            <person name="Fujiwara M."/>
            <person name="Mori M."/>
            <person name="Tomita M."/>
            <person name="Arakawa K."/>
        </authorList>
    </citation>
    <scope>NUCLEOTIDE SEQUENCE [LARGE SCALE GENOMIC DNA]</scope>
</reference>
<dbReference type="Proteomes" id="UP000499080">
    <property type="component" value="Unassembled WGS sequence"/>
</dbReference>
<evidence type="ECO:0000256" key="1">
    <source>
        <dbReference type="SAM" id="MobiDB-lite"/>
    </source>
</evidence>
<evidence type="ECO:0000313" key="2">
    <source>
        <dbReference type="EMBL" id="GBO19778.1"/>
    </source>
</evidence>
<sequence>MFSSKSFELELSQSMCPAEKSTHRIENHGCINDSLPASSSQNERVESVNENDADRVVPGKYVTSLNFTTHRSVSRDNSCVGIGERICLNKHRYCRSSYSSKCCTLLAVMRKLDFYLATTVSGASRLSQ</sequence>
<keyword evidence="3" id="KW-1185">Reference proteome</keyword>
<gene>
    <name evidence="2" type="ORF">AVEN_274381_1</name>
</gene>
<proteinExistence type="predicted"/>